<dbReference type="EMBL" id="JAPEIS010000007">
    <property type="protein sequence ID" value="KAJ8064592.1"/>
    <property type="molecule type" value="Genomic_DNA"/>
</dbReference>
<feature type="region of interest" description="Disordered" evidence="1">
    <location>
        <begin position="151"/>
        <end position="172"/>
    </location>
</feature>
<dbReference type="Proteomes" id="UP001152300">
    <property type="component" value="Unassembled WGS sequence"/>
</dbReference>
<dbReference type="OrthoDB" id="3512418at2759"/>
<feature type="region of interest" description="Disordered" evidence="1">
    <location>
        <begin position="1"/>
        <end position="20"/>
    </location>
</feature>
<evidence type="ECO:0000313" key="2">
    <source>
        <dbReference type="EMBL" id="KAJ8064592.1"/>
    </source>
</evidence>
<evidence type="ECO:0000313" key="3">
    <source>
        <dbReference type="Proteomes" id="UP001152300"/>
    </source>
</evidence>
<reference evidence="2" key="1">
    <citation type="submission" date="2022-11" db="EMBL/GenBank/DDBJ databases">
        <title>Genome Resource of Sclerotinia nivalis Strain SnTB1, a Plant Pathogen Isolated from American Ginseng.</title>
        <authorList>
            <person name="Fan S."/>
        </authorList>
    </citation>
    <scope>NUCLEOTIDE SEQUENCE</scope>
    <source>
        <strain evidence="2">SnTB1</strain>
    </source>
</reference>
<organism evidence="2 3">
    <name type="scientific">Sclerotinia nivalis</name>
    <dbReference type="NCBI Taxonomy" id="352851"/>
    <lineage>
        <taxon>Eukaryota</taxon>
        <taxon>Fungi</taxon>
        <taxon>Dikarya</taxon>
        <taxon>Ascomycota</taxon>
        <taxon>Pezizomycotina</taxon>
        <taxon>Leotiomycetes</taxon>
        <taxon>Helotiales</taxon>
        <taxon>Sclerotiniaceae</taxon>
        <taxon>Sclerotinia</taxon>
    </lineage>
</organism>
<proteinExistence type="predicted"/>
<accession>A0A9X0DK54</accession>
<dbReference type="AlphaFoldDB" id="A0A9X0DK54"/>
<gene>
    <name evidence="2" type="ORF">OCU04_006921</name>
</gene>
<evidence type="ECO:0000256" key="1">
    <source>
        <dbReference type="SAM" id="MobiDB-lite"/>
    </source>
</evidence>
<comment type="caution">
    <text evidence="2">The sequence shown here is derived from an EMBL/GenBank/DDBJ whole genome shotgun (WGS) entry which is preliminary data.</text>
</comment>
<keyword evidence="3" id="KW-1185">Reference proteome</keyword>
<protein>
    <submittedName>
        <fullName evidence="2">Uncharacterized protein</fullName>
    </submittedName>
</protein>
<name>A0A9X0DK54_9HELO</name>
<sequence length="187" mass="21837">MPHATMEGPPIPYSTRPNTTMPHSLMSLPSLKEFMVHRLVDEGTHASTMEVALRDYARHRRKMEEVCAGASESTITFMADKLFWRSHWPQEEYPRENCFLDPHDKGVIYRAFANVRVRAREQERSREQQHRYREFYAQEAQAWSKSLGDKLARMAQKGKQTEDHEAEDDEEKLGLQALAQLEICTQE</sequence>